<dbReference type="EMBL" id="LBIA02000001">
    <property type="protein sequence ID" value="TKT73405.1"/>
    <property type="molecule type" value="Genomic_DNA"/>
</dbReference>
<gene>
    <name evidence="2" type="ORF">YH63_019355</name>
</gene>
<evidence type="ECO:0000313" key="2">
    <source>
        <dbReference type="EMBL" id="TKT73405.1"/>
    </source>
</evidence>
<protein>
    <recommendedName>
        <fullName evidence="4">PAAR domain-containing protein</fullName>
    </recommendedName>
</protein>
<dbReference type="STRING" id="211460.YH63_19135"/>
<dbReference type="OrthoDB" id="9807902at2"/>
<feature type="chain" id="PRO_5020761948" description="PAAR domain-containing protein" evidence="1">
    <location>
        <begin position="22"/>
        <end position="107"/>
    </location>
</feature>
<reference evidence="2" key="1">
    <citation type="submission" date="2019-04" db="EMBL/GenBank/DDBJ databases">
        <title>Whole genome sequencing of cave bacteria.</title>
        <authorList>
            <person name="Gan H.M."/>
            <person name="Barton H."/>
            <person name="Savka M.A."/>
        </authorList>
    </citation>
    <scope>NUCLEOTIDE SEQUENCE [LARGE SCALE GENOMIC DNA]</scope>
    <source>
        <strain evidence="2">LC387</strain>
    </source>
</reference>
<sequence>MRTMLLCPILVAAILSGSAYAQTPGVVTGGADGVTFNGKPAARQGDTTSDGSVIVEGSPNVFINGKPAAVMSGKTGCGGVVVGGAGGIYINGKPAARTGDQTSGCPK</sequence>
<keyword evidence="3" id="KW-1185">Reference proteome</keyword>
<dbReference type="RefSeq" id="WP_046829931.1">
    <property type="nucleotide sequence ID" value="NZ_LBIA02000001.1"/>
</dbReference>
<accession>A0A4U6BUL6</accession>
<name>A0A4U6BUL6_9BRAD</name>
<proteinExistence type="predicted"/>
<dbReference type="Proteomes" id="UP000034832">
    <property type="component" value="Unassembled WGS sequence"/>
</dbReference>
<comment type="caution">
    <text evidence="2">The sequence shown here is derived from an EMBL/GenBank/DDBJ whole genome shotgun (WGS) entry which is preliminary data.</text>
</comment>
<dbReference type="Pfam" id="PF05488">
    <property type="entry name" value="PAAR_motif"/>
    <property type="match status" value="1"/>
</dbReference>
<dbReference type="CDD" id="cd14743">
    <property type="entry name" value="PAAR_CT_1"/>
    <property type="match status" value="1"/>
</dbReference>
<evidence type="ECO:0000313" key="3">
    <source>
        <dbReference type="Proteomes" id="UP000034832"/>
    </source>
</evidence>
<evidence type="ECO:0008006" key="4">
    <source>
        <dbReference type="Google" id="ProtNLM"/>
    </source>
</evidence>
<evidence type="ECO:0000256" key="1">
    <source>
        <dbReference type="SAM" id="SignalP"/>
    </source>
</evidence>
<dbReference type="Gene3D" id="2.60.200.60">
    <property type="match status" value="2"/>
</dbReference>
<organism evidence="2 3">
    <name type="scientific">Afipia massiliensis</name>
    <dbReference type="NCBI Taxonomy" id="211460"/>
    <lineage>
        <taxon>Bacteria</taxon>
        <taxon>Pseudomonadati</taxon>
        <taxon>Pseudomonadota</taxon>
        <taxon>Alphaproteobacteria</taxon>
        <taxon>Hyphomicrobiales</taxon>
        <taxon>Nitrobacteraceae</taxon>
        <taxon>Afipia</taxon>
    </lineage>
</organism>
<dbReference type="InterPro" id="IPR008727">
    <property type="entry name" value="PAAR_motif"/>
</dbReference>
<keyword evidence="1" id="KW-0732">Signal</keyword>
<feature type="signal peptide" evidence="1">
    <location>
        <begin position="1"/>
        <end position="21"/>
    </location>
</feature>
<dbReference type="AlphaFoldDB" id="A0A4U6BUL6"/>